<dbReference type="RefSeq" id="WP_285974796.1">
    <property type="nucleotide sequence ID" value="NZ_CP127294.1"/>
</dbReference>
<dbReference type="Proteomes" id="UP001236014">
    <property type="component" value="Chromosome"/>
</dbReference>
<organism evidence="1 2">
    <name type="scientific">Amycolatopsis carbonis</name>
    <dbReference type="NCBI Taxonomy" id="715471"/>
    <lineage>
        <taxon>Bacteria</taxon>
        <taxon>Bacillati</taxon>
        <taxon>Actinomycetota</taxon>
        <taxon>Actinomycetes</taxon>
        <taxon>Pseudonocardiales</taxon>
        <taxon>Pseudonocardiaceae</taxon>
        <taxon>Amycolatopsis</taxon>
    </lineage>
</organism>
<evidence type="ECO:0000313" key="1">
    <source>
        <dbReference type="EMBL" id="WIX84270.1"/>
    </source>
</evidence>
<evidence type="ECO:0000313" key="2">
    <source>
        <dbReference type="Proteomes" id="UP001236014"/>
    </source>
</evidence>
<sequence>MLWPIARSAAETAVSANFGRIKECQGHDGSCGWLFYDTSKTACAGGAA</sequence>
<reference evidence="1 2" key="1">
    <citation type="submission" date="2023-06" db="EMBL/GenBank/DDBJ databases">
        <authorList>
            <person name="Oyuntsetseg B."/>
            <person name="Kim S.B."/>
        </authorList>
    </citation>
    <scope>NUCLEOTIDE SEQUENCE [LARGE SCALE GENOMIC DNA]</scope>
    <source>
        <strain evidence="1 2">2-15</strain>
    </source>
</reference>
<dbReference type="SUPFAM" id="SSF160904">
    <property type="entry name" value="Jann2411-like"/>
    <property type="match status" value="1"/>
</dbReference>
<accession>A0A9Y2IS51</accession>
<dbReference type="Gene3D" id="1.10.3300.10">
    <property type="entry name" value="Jann2411-like domain"/>
    <property type="match status" value="1"/>
</dbReference>
<proteinExistence type="predicted"/>
<keyword evidence="2" id="KW-1185">Reference proteome</keyword>
<dbReference type="InterPro" id="IPR023286">
    <property type="entry name" value="ABATE_dom_sf"/>
</dbReference>
<protein>
    <submittedName>
        <fullName evidence="1">Uncharacterized protein</fullName>
    </submittedName>
</protein>
<dbReference type="AlphaFoldDB" id="A0A9Y2IS51"/>
<dbReference type="EMBL" id="CP127294">
    <property type="protein sequence ID" value="WIX84270.1"/>
    <property type="molecule type" value="Genomic_DNA"/>
</dbReference>
<name>A0A9Y2IS51_9PSEU</name>
<dbReference type="KEGG" id="acab:QRX50_20720"/>
<gene>
    <name evidence="1" type="ORF">QRX50_20720</name>
</gene>